<reference evidence="3 4" key="1">
    <citation type="journal article" date="2018" name="Nat. Ecol. Evol.">
        <title>Pezizomycetes genomes reveal the molecular basis of ectomycorrhizal truffle lifestyle.</title>
        <authorList>
            <person name="Murat C."/>
            <person name="Payen T."/>
            <person name="Noel B."/>
            <person name="Kuo A."/>
            <person name="Morin E."/>
            <person name="Chen J."/>
            <person name="Kohler A."/>
            <person name="Krizsan K."/>
            <person name="Balestrini R."/>
            <person name="Da Silva C."/>
            <person name="Montanini B."/>
            <person name="Hainaut M."/>
            <person name="Levati E."/>
            <person name="Barry K.W."/>
            <person name="Belfiori B."/>
            <person name="Cichocki N."/>
            <person name="Clum A."/>
            <person name="Dockter R.B."/>
            <person name="Fauchery L."/>
            <person name="Guy J."/>
            <person name="Iotti M."/>
            <person name="Le Tacon F."/>
            <person name="Lindquist E.A."/>
            <person name="Lipzen A."/>
            <person name="Malagnac F."/>
            <person name="Mello A."/>
            <person name="Molinier V."/>
            <person name="Miyauchi S."/>
            <person name="Poulain J."/>
            <person name="Riccioni C."/>
            <person name="Rubini A."/>
            <person name="Sitrit Y."/>
            <person name="Splivallo R."/>
            <person name="Traeger S."/>
            <person name="Wang M."/>
            <person name="Zifcakova L."/>
            <person name="Wipf D."/>
            <person name="Zambonelli A."/>
            <person name="Paolocci F."/>
            <person name="Nowrousian M."/>
            <person name="Ottonello S."/>
            <person name="Baldrian P."/>
            <person name="Spatafora J.W."/>
            <person name="Henrissat B."/>
            <person name="Nagy L.G."/>
            <person name="Aury J.M."/>
            <person name="Wincker P."/>
            <person name="Grigoriev I.V."/>
            <person name="Bonfante P."/>
            <person name="Martin F.M."/>
        </authorList>
    </citation>
    <scope>NUCLEOTIDE SEQUENCE [LARGE SCALE GENOMIC DNA]</scope>
    <source>
        <strain evidence="3 4">RN42</strain>
    </source>
</reference>
<evidence type="ECO:0000256" key="1">
    <source>
        <dbReference type="SAM" id="Coils"/>
    </source>
</evidence>
<keyword evidence="1" id="KW-0175">Coiled coil</keyword>
<proteinExistence type="predicted"/>
<sequence>MHQKIDRATSPQQEPPKQPPELLAKLESLEGTNAEHMRTTMTEGLTATLAGLETYSAALKTYDRQFKAETEAKENDLRVRLKELQEKQEYVKNEEMAMAKRKVELELEYRKKGKELETEYEKKQKDLLANIAKLISGGSS</sequence>
<protein>
    <submittedName>
        <fullName evidence="3">Uncharacterized protein</fullName>
    </submittedName>
</protein>
<evidence type="ECO:0000313" key="4">
    <source>
        <dbReference type="Proteomes" id="UP000275078"/>
    </source>
</evidence>
<dbReference type="Proteomes" id="UP000275078">
    <property type="component" value="Unassembled WGS sequence"/>
</dbReference>
<organism evidence="3 4">
    <name type="scientific">Ascobolus immersus RN42</name>
    <dbReference type="NCBI Taxonomy" id="1160509"/>
    <lineage>
        <taxon>Eukaryota</taxon>
        <taxon>Fungi</taxon>
        <taxon>Dikarya</taxon>
        <taxon>Ascomycota</taxon>
        <taxon>Pezizomycotina</taxon>
        <taxon>Pezizomycetes</taxon>
        <taxon>Pezizales</taxon>
        <taxon>Ascobolaceae</taxon>
        <taxon>Ascobolus</taxon>
    </lineage>
</organism>
<name>A0A3N4I5A7_ASCIM</name>
<evidence type="ECO:0000256" key="2">
    <source>
        <dbReference type="SAM" id="MobiDB-lite"/>
    </source>
</evidence>
<feature type="region of interest" description="Disordered" evidence="2">
    <location>
        <begin position="1"/>
        <end position="21"/>
    </location>
</feature>
<gene>
    <name evidence="3" type="ORF">BJ508DRAFT_326665</name>
</gene>
<dbReference type="EMBL" id="ML119681">
    <property type="protein sequence ID" value="RPA81285.1"/>
    <property type="molecule type" value="Genomic_DNA"/>
</dbReference>
<keyword evidence="4" id="KW-1185">Reference proteome</keyword>
<dbReference type="AlphaFoldDB" id="A0A3N4I5A7"/>
<feature type="coiled-coil region" evidence="1">
    <location>
        <begin position="67"/>
        <end position="94"/>
    </location>
</feature>
<evidence type="ECO:0000313" key="3">
    <source>
        <dbReference type="EMBL" id="RPA81285.1"/>
    </source>
</evidence>
<accession>A0A3N4I5A7</accession>